<keyword evidence="1" id="KW-0812">Transmembrane</keyword>
<feature type="transmembrane region" description="Helical" evidence="1">
    <location>
        <begin position="361"/>
        <end position="380"/>
    </location>
</feature>
<feature type="transmembrane region" description="Helical" evidence="1">
    <location>
        <begin position="392"/>
        <end position="417"/>
    </location>
</feature>
<gene>
    <name evidence="2" type="ORF">ODALV1_LOCUS11139</name>
</gene>
<keyword evidence="3" id="KW-1185">Reference proteome</keyword>
<feature type="transmembrane region" description="Helical" evidence="1">
    <location>
        <begin position="141"/>
        <end position="162"/>
    </location>
</feature>
<feature type="transmembrane region" description="Helical" evidence="1">
    <location>
        <begin position="307"/>
        <end position="326"/>
    </location>
</feature>
<sequence length="615" mass="71067">MVLQHGTFRIHREMNQSRQLKLEESTVGYFEHYFRSNNFILLVPFKLRRTSANVIILEKNLIHQILCATLLLSTLLSFLPYFFATIQIDLYANPIKLFNVALSSTQVLYTTGFFSVCWMKTDEILNFANLSSSNFLCKRKLFYAILNVYPVVFEVLLFDQLWHYISLTTQENWYICLYEVASLVGFLVSIFLQTFMDTYVAILALSGYNQVRSSVTSLQKLRECKIAENQWKHGDFSFLIDNAEKMQLFFKSLNLIGSPIILTWFCVLVPWVSYKMLDSLPGTGRNLVKESLLSSFKVLDEYVMGQLYYWSYIGLYLVILILCVEIKRECNIVKRTMKKIVLQCDPKLMKGNSALVQIEGLLENVGIHGGFFFTISYSFLARENWYMYIYDGALGIGIFMSIFLTNFMDTYVAILVLSGYNQIRSSVHYLDQLRQRKTTEIQWKIGEFSCLVEISKKLQQYFKSLNLIGSPIILPWFCALVPWVSYKLVISLPGTDIIQKDSLLSSFTKLNQHVIDQVFYWAYFGLYLGILVLSAEIKRECDDLKRVMKEMILQYDPKLFKGKAALVQIEQLLGNVGIHGGYFFNFSYRFLGSAAGLIVAYAFLALQLRLNCCST</sequence>
<evidence type="ECO:0000313" key="2">
    <source>
        <dbReference type="EMBL" id="CAL8102430.1"/>
    </source>
</evidence>
<feature type="transmembrane region" description="Helical" evidence="1">
    <location>
        <begin position="253"/>
        <end position="272"/>
    </location>
</feature>
<feature type="transmembrane region" description="Helical" evidence="1">
    <location>
        <begin position="65"/>
        <end position="88"/>
    </location>
</feature>
<dbReference type="Proteomes" id="UP001642540">
    <property type="component" value="Unassembled WGS sequence"/>
</dbReference>
<evidence type="ECO:0008006" key="4">
    <source>
        <dbReference type="Google" id="ProtNLM"/>
    </source>
</evidence>
<protein>
    <recommendedName>
        <fullName evidence="4">Gustatory receptor</fullName>
    </recommendedName>
</protein>
<proteinExistence type="predicted"/>
<keyword evidence="1" id="KW-1133">Transmembrane helix</keyword>
<evidence type="ECO:0000256" key="1">
    <source>
        <dbReference type="SAM" id="Phobius"/>
    </source>
</evidence>
<comment type="caution">
    <text evidence="2">The sequence shown here is derived from an EMBL/GenBank/DDBJ whole genome shotgun (WGS) entry which is preliminary data.</text>
</comment>
<reference evidence="2 3" key="1">
    <citation type="submission" date="2024-08" db="EMBL/GenBank/DDBJ databases">
        <authorList>
            <person name="Cucini C."/>
            <person name="Frati F."/>
        </authorList>
    </citation>
    <scope>NUCLEOTIDE SEQUENCE [LARGE SCALE GENOMIC DNA]</scope>
</reference>
<feature type="transmembrane region" description="Helical" evidence="1">
    <location>
        <begin position="100"/>
        <end position="120"/>
    </location>
</feature>
<keyword evidence="1" id="KW-0472">Membrane</keyword>
<feature type="transmembrane region" description="Helical" evidence="1">
    <location>
        <begin position="518"/>
        <end position="537"/>
    </location>
</feature>
<evidence type="ECO:0000313" key="3">
    <source>
        <dbReference type="Proteomes" id="UP001642540"/>
    </source>
</evidence>
<name>A0ABP1QGH1_9HEXA</name>
<dbReference type="EMBL" id="CAXLJM020000034">
    <property type="protein sequence ID" value="CAL8102430.1"/>
    <property type="molecule type" value="Genomic_DNA"/>
</dbReference>
<organism evidence="2 3">
    <name type="scientific">Orchesella dallaii</name>
    <dbReference type="NCBI Taxonomy" id="48710"/>
    <lineage>
        <taxon>Eukaryota</taxon>
        <taxon>Metazoa</taxon>
        <taxon>Ecdysozoa</taxon>
        <taxon>Arthropoda</taxon>
        <taxon>Hexapoda</taxon>
        <taxon>Collembola</taxon>
        <taxon>Entomobryomorpha</taxon>
        <taxon>Entomobryoidea</taxon>
        <taxon>Orchesellidae</taxon>
        <taxon>Orchesellinae</taxon>
        <taxon>Orchesella</taxon>
    </lineage>
</organism>
<feature type="transmembrane region" description="Helical" evidence="1">
    <location>
        <begin position="465"/>
        <end position="486"/>
    </location>
</feature>
<feature type="transmembrane region" description="Helical" evidence="1">
    <location>
        <begin position="590"/>
        <end position="610"/>
    </location>
</feature>
<accession>A0ABP1QGH1</accession>